<dbReference type="Pfam" id="PF17754">
    <property type="entry name" value="TetR_C_14"/>
    <property type="match status" value="1"/>
</dbReference>
<dbReference type="InterPro" id="IPR009057">
    <property type="entry name" value="Homeodomain-like_sf"/>
</dbReference>
<evidence type="ECO:0000256" key="2">
    <source>
        <dbReference type="ARBA" id="ARBA00023125"/>
    </source>
</evidence>
<keyword evidence="2 4" id="KW-0238">DNA-binding</keyword>
<keyword evidence="3" id="KW-0804">Transcription</keyword>
<accession>A0A543JGS3</accession>
<evidence type="ECO:0000256" key="3">
    <source>
        <dbReference type="ARBA" id="ARBA00023163"/>
    </source>
</evidence>
<dbReference type="InterPro" id="IPR041347">
    <property type="entry name" value="MftR_C"/>
</dbReference>
<dbReference type="GO" id="GO:0000976">
    <property type="term" value="F:transcription cis-regulatory region binding"/>
    <property type="evidence" value="ECO:0007669"/>
    <property type="project" value="TreeGrafter"/>
</dbReference>
<dbReference type="AlphaFoldDB" id="A0A543JGS3"/>
<dbReference type="SUPFAM" id="SSF46689">
    <property type="entry name" value="Homeodomain-like"/>
    <property type="match status" value="1"/>
</dbReference>
<comment type="caution">
    <text evidence="6">The sequence shown here is derived from an EMBL/GenBank/DDBJ whole genome shotgun (WGS) entry which is preliminary data.</text>
</comment>
<evidence type="ECO:0000313" key="7">
    <source>
        <dbReference type="Proteomes" id="UP000316628"/>
    </source>
</evidence>
<feature type="DNA-binding region" description="H-T-H motif" evidence="4">
    <location>
        <begin position="44"/>
        <end position="63"/>
    </location>
</feature>
<sequence>MSPYWASITEPWFNNAVARPKTITDERLLTAAGEVIAHKGPGFTVADVAERAGVSVGTVAGRFGSKSGLLQALTRQTSAENVRRMRAAADAAVDPAEGLRAALLTWFEGMVDPAEAQNHLAQLGVDLIDPELRALLADLYEVTERTVLELTRRVDLPRGPGPERAARVLTGLLYGGSMDWSVRPRGELADRLAEDVDAVLDAWKGR</sequence>
<dbReference type="Pfam" id="PF00440">
    <property type="entry name" value="TetR_N"/>
    <property type="match status" value="1"/>
</dbReference>
<dbReference type="SUPFAM" id="SSF48498">
    <property type="entry name" value="Tetracyclin repressor-like, C-terminal domain"/>
    <property type="match status" value="1"/>
</dbReference>
<dbReference type="PANTHER" id="PTHR30055:SF234">
    <property type="entry name" value="HTH-TYPE TRANSCRIPTIONAL REGULATOR BETI"/>
    <property type="match status" value="1"/>
</dbReference>
<dbReference type="PROSITE" id="PS50977">
    <property type="entry name" value="HTH_TETR_2"/>
    <property type="match status" value="1"/>
</dbReference>
<dbReference type="PRINTS" id="PR00455">
    <property type="entry name" value="HTHTETR"/>
</dbReference>
<dbReference type="Proteomes" id="UP000316628">
    <property type="component" value="Unassembled WGS sequence"/>
</dbReference>
<dbReference type="Gene3D" id="1.10.357.10">
    <property type="entry name" value="Tetracycline Repressor, domain 2"/>
    <property type="match status" value="1"/>
</dbReference>
<dbReference type="InterPro" id="IPR036271">
    <property type="entry name" value="Tet_transcr_reg_TetR-rel_C_sf"/>
</dbReference>
<gene>
    <name evidence="6" type="ORF">FHX81_4435</name>
</gene>
<reference evidence="6 7" key="1">
    <citation type="submission" date="2019-06" db="EMBL/GenBank/DDBJ databases">
        <title>Sequencing the genomes of 1000 actinobacteria strains.</title>
        <authorList>
            <person name="Klenk H.-P."/>
        </authorList>
    </citation>
    <scope>NUCLEOTIDE SEQUENCE [LARGE SCALE GENOMIC DNA]</scope>
    <source>
        <strain evidence="6 7">DSM 45456</strain>
    </source>
</reference>
<evidence type="ECO:0000256" key="4">
    <source>
        <dbReference type="PROSITE-ProRule" id="PRU00335"/>
    </source>
</evidence>
<keyword evidence="7" id="KW-1185">Reference proteome</keyword>
<dbReference type="GO" id="GO:0003700">
    <property type="term" value="F:DNA-binding transcription factor activity"/>
    <property type="evidence" value="ECO:0007669"/>
    <property type="project" value="TreeGrafter"/>
</dbReference>
<dbReference type="InterPro" id="IPR001647">
    <property type="entry name" value="HTH_TetR"/>
</dbReference>
<dbReference type="EMBL" id="VFPP01000001">
    <property type="protein sequence ID" value="TQM82043.1"/>
    <property type="molecule type" value="Genomic_DNA"/>
</dbReference>
<evidence type="ECO:0000259" key="5">
    <source>
        <dbReference type="PROSITE" id="PS50977"/>
    </source>
</evidence>
<name>A0A543JGS3_9PSEU</name>
<dbReference type="InterPro" id="IPR050109">
    <property type="entry name" value="HTH-type_TetR-like_transc_reg"/>
</dbReference>
<dbReference type="PANTHER" id="PTHR30055">
    <property type="entry name" value="HTH-TYPE TRANSCRIPTIONAL REGULATOR RUTR"/>
    <property type="match status" value="1"/>
</dbReference>
<organism evidence="6 7">
    <name type="scientific">Saccharothrix saharensis</name>
    <dbReference type="NCBI Taxonomy" id="571190"/>
    <lineage>
        <taxon>Bacteria</taxon>
        <taxon>Bacillati</taxon>
        <taxon>Actinomycetota</taxon>
        <taxon>Actinomycetes</taxon>
        <taxon>Pseudonocardiales</taxon>
        <taxon>Pseudonocardiaceae</taxon>
        <taxon>Saccharothrix</taxon>
    </lineage>
</organism>
<feature type="domain" description="HTH tetR-type" evidence="5">
    <location>
        <begin position="22"/>
        <end position="81"/>
    </location>
</feature>
<protein>
    <submittedName>
        <fullName evidence="6">TetR family transcriptional regulator</fullName>
    </submittedName>
</protein>
<keyword evidence="1" id="KW-0805">Transcription regulation</keyword>
<proteinExistence type="predicted"/>
<evidence type="ECO:0000256" key="1">
    <source>
        <dbReference type="ARBA" id="ARBA00023015"/>
    </source>
</evidence>
<evidence type="ECO:0000313" key="6">
    <source>
        <dbReference type="EMBL" id="TQM82043.1"/>
    </source>
</evidence>